<feature type="compositionally biased region" description="Polar residues" evidence="3">
    <location>
        <begin position="577"/>
        <end position="588"/>
    </location>
</feature>
<feature type="compositionally biased region" description="Acidic residues" evidence="3">
    <location>
        <begin position="101"/>
        <end position="113"/>
    </location>
</feature>
<dbReference type="Gene3D" id="1.25.40.10">
    <property type="entry name" value="Tetratricopeptide repeat domain"/>
    <property type="match status" value="2"/>
</dbReference>
<feature type="region of interest" description="Disordered" evidence="3">
    <location>
        <begin position="160"/>
        <end position="291"/>
    </location>
</feature>
<keyword evidence="2" id="KW-0802">TPR repeat</keyword>
<dbReference type="InterPro" id="IPR045075">
    <property type="entry name" value="Syf1-like"/>
</dbReference>
<feature type="compositionally biased region" description="Low complexity" evidence="3">
    <location>
        <begin position="268"/>
        <end position="288"/>
    </location>
</feature>
<dbReference type="InterPro" id="IPR003107">
    <property type="entry name" value="HAT"/>
</dbReference>
<feature type="compositionally biased region" description="Polar residues" evidence="3">
    <location>
        <begin position="474"/>
        <end position="487"/>
    </location>
</feature>
<feature type="region of interest" description="Disordered" evidence="3">
    <location>
        <begin position="574"/>
        <end position="647"/>
    </location>
</feature>
<feature type="compositionally biased region" description="Polar residues" evidence="3">
    <location>
        <begin position="219"/>
        <end position="239"/>
    </location>
</feature>
<evidence type="ECO:0000256" key="3">
    <source>
        <dbReference type="SAM" id="MobiDB-lite"/>
    </source>
</evidence>
<feature type="region of interest" description="Disordered" evidence="3">
    <location>
        <begin position="923"/>
        <end position="1055"/>
    </location>
</feature>
<feature type="region of interest" description="Disordered" evidence="3">
    <location>
        <begin position="67"/>
        <end position="123"/>
    </location>
</feature>
<feature type="compositionally biased region" description="Low complexity" evidence="3">
    <location>
        <begin position="162"/>
        <end position="174"/>
    </location>
</feature>
<dbReference type="InterPro" id="IPR011990">
    <property type="entry name" value="TPR-like_helical_dom_sf"/>
</dbReference>
<evidence type="ECO:0000313" key="4">
    <source>
        <dbReference type="EMBL" id="CAD9340555.1"/>
    </source>
</evidence>
<gene>
    <name evidence="4" type="ORF">DBRI1063_LOCUS16330</name>
</gene>
<keyword evidence="1" id="KW-0677">Repeat</keyword>
<feature type="compositionally biased region" description="Low complexity" evidence="3">
    <location>
        <begin position="423"/>
        <end position="434"/>
    </location>
</feature>
<dbReference type="EMBL" id="HBGN01025495">
    <property type="protein sequence ID" value="CAD9340555.1"/>
    <property type="molecule type" value="Transcribed_RNA"/>
</dbReference>
<feature type="region of interest" description="Disordered" evidence="3">
    <location>
        <begin position="853"/>
        <end position="895"/>
    </location>
</feature>
<sequence>MAERTNEICSVGDRKPEEPFGCATNLDATLDVQSNCIEEKEEEEGIDSMTKEMKQGLVQRQLLKVGNKEEARRQMEEDELLSVPDLINEDEENPKKIGFKEEEEEEEEEIVTLEEEKTRLLPMTPASVGRVSMGHFAPAAPTPARRTPGANIMHRSAIVGNQQQQQQRAALLRRTPGATSMHRSMNGGAKGGSRGPLSSACGGPTPKGSKSSVLGFGLTLSTPVGATSSKGMSRCSFSSPPAAGDGDGNGDGRGCDGDEVSSEQLMESAYEASSSTNSESSSPPSHNTVTPLAAHGRKCFSQARRPPLNRGNGEAAGNERHYMYTPSSLSLSKNPHLNIVEGMDGTFSPNTIRLTESLDNLLHEDDNEDDTTQGEDWSKAYTFENGNSATLDATGKRHLQPAAVNADGSIERHLAEEAEAEDNASTNSSSTSNSKPRPLNFTDPGRRGGAFIPPSAIISNPTPKKPHPSSKTSQAHQKPASSSSAVHNSHYAAFPSHAPPPQQHAPCSSPRGTAPPPMAAASAAANAHVTNAELFPYHMHPHHPHHHPPTIPQYGYEHPYDPAALPLALYPPHGPTSPINLPNSSSTYPSPLPDHHHSHHYTPHPPQPMPHPFHPPAHHHHHPISSLSLPNNAHQPWQSHTPPQTISTENASLNQYANNNILSQRDGNAAGAWHGTHSTLNSNTGLPLPPPVVVSRNGVNTNATTWEQHHQLLDAYHDGPGVIDYDRNLHLPPPPQPILGHMSPTPILGHMPPPPLPNNNGNPHPPPSQHQWVDYNNDNSFMAMNATTNTTSSTTAPVGPYSIHHNHQYSTSMNGGRRESCYDDNDRLYSLGHSHMHAEGHYNGMCINPTEHARESCNGPHHNHSHGEQPKRQHHQQGSQSQKERFGKTSCKQQQRELIDAVSSSLSFSSKQALVSSTKESSKNSISIQQQQRLHQQQQKFITDDMSSAQRSNFHSNHHRYHQTQQHSKQSNRKQRLANDQCTSSSSKSPLAQKNYNTAAAKTNIDNIRVSKTSPKKKSNSKKSLSNKKNVTDPITNSSPSSTSNQNKTDFALEEESTKRAELIESPATRLLFKEFSRKFRFKERMSLEKAQEFAIKCLHLQEENNDTDEDYVQLPRHIHWRVYLELADLAKRNNDFQHARTLYTKAINIQPYASQGWLEYSKLEEECGKLYKCASILHKGLSYCHNNEQQHNENLLTRAIKHEERMGNLSKARQLLGCLKSAKIEKVWRTVLEGALLEGRAGNAVIAKKVLKYLMHHVPWYGPLYLEAYRLEERHSSLTIACDGANDDDKNDDYSYYSPSALIIVERGLEEIPRYGPLWFAAFRMCEAIDVSKRDFDLPYTMAMMERATYCISRELLWKVHMEAAQVQERAAILAAVAAEKDYVDNYRDAGNSTLSFPTLNEKLSRCRRCFARTVLACPPNLCWKVWLAGGRMELIAGRVDVARKLFLRAYDVVPEKGRSAVLLECARLEEFDGDTELAQAILCKARHSGNSDWKVWIESVSIEMRNGKRERAIHLSRIAVAIHPCTGRLWASLIQLLQPDGEYSQHEALKSALRAVPKSGEVWCEGARIHLNPLVPTFDLNKASQHLSFATKFTPQYGDSFIEALRLELLNRWIVKIALPFINQLERHLLDDESSALDIGGIHALIGTYVRKAFFTILQAKYASEKEVSPGNGLAPKLNMNLSEESLPVLDLYGDYANVVDTSKIELRCSNADPNYGLLWFHCRKQSTDSARIILARAKKYVACDVFNFAHFYVSAMVRRAGVILAIRSEQETASNSSTITFEGNKEWDSLLEERLRTAPSLENFLQGSIEDQNAVTLLESDISGVDFITGLVGLNRHKELKSLSLIERRKVLFGSDSLLS</sequence>
<feature type="compositionally biased region" description="Polar residues" evidence="3">
    <location>
        <begin position="625"/>
        <end position="647"/>
    </location>
</feature>
<accession>A0A7S2EJN1</accession>
<evidence type="ECO:0000256" key="1">
    <source>
        <dbReference type="ARBA" id="ARBA00022737"/>
    </source>
</evidence>
<dbReference type="SMART" id="SM00386">
    <property type="entry name" value="HAT"/>
    <property type="match status" value="5"/>
</dbReference>
<dbReference type="SUPFAM" id="SSF48452">
    <property type="entry name" value="TPR-like"/>
    <property type="match status" value="2"/>
</dbReference>
<reference evidence="4" key="1">
    <citation type="submission" date="2021-01" db="EMBL/GenBank/DDBJ databases">
        <authorList>
            <person name="Corre E."/>
            <person name="Pelletier E."/>
            <person name="Niang G."/>
            <person name="Scheremetjew M."/>
            <person name="Finn R."/>
            <person name="Kale V."/>
            <person name="Holt S."/>
            <person name="Cochrane G."/>
            <person name="Meng A."/>
            <person name="Brown T."/>
            <person name="Cohen L."/>
        </authorList>
    </citation>
    <scope>NUCLEOTIDE SEQUENCE</scope>
    <source>
        <strain evidence="4">Pop2</strain>
    </source>
</reference>
<feature type="repeat" description="TPR" evidence="2">
    <location>
        <begin position="1121"/>
        <end position="1154"/>
    </location>
</feature>
<feature type="region of interest" description="Disordered" evidence="3">
    <location>
        <begin position="417"/>
        <end position="525"/>
    </location>
</feature>
<evidence type="ECO:0000256" key="2">
    <source>
        <dbReference type="PROSITE-ProRule" id="PRU00339"/>
    </source>
</evidence>
<feature type="compositionally biased region" description="Polar residues" evidence="3">
    <location>
        <begin position="978"/>
        <end position="1006"/>
    </location>
</feature>
<dbReference type="PANTHER" id="PTHR11246">
    <property type="entry name" value="PRE-MRNA SPLICING FACTOR"/>
    <property type="match status" value="1"/>
</dbReference>
<dbReference type="PROSITE" id="PS50005">
    <property type="entry name" value="TPR"/>
    <property type="match status" value="1"/>
</dbReference>
<dbReference type="GO" id="GO:0000398">
    <property type="term" value="P:mRNA splicing, via spliceosome"/>
    <property type="evidence" value="ECO:0007669"/>
    <property type="project" value="InterPro"/>
</dbReference>
<organism evidence="4">
    <name type="scientific">Ditylum brightwellii</name>
    <dbReference type="NCBI Taxonomy" id="49249"/>
    <lineage>
        <taxon>Eukaryota</taxon>
        <taxon>Sar</taxon>
        <taxon>Stramenopiles</taxon>
        <taxon>Ochrophyta</taxon>
        <taxon>Bacillariophyta</taxon>
        <taxon>Mediophyceae</taxon>
        <taxon>Lithodesmiophycidae</taxon>
        <taxon>Lithodesmiales</taxon>
        <taxon>Lithodesmiaceae</taxon>
        <taxon>Ditylum</taxon>
    </lineage>
</organism>
<dbReference type="InterPro" id="IPR019734">
    <property type="entry name" value="TPR_rpt"/>
</dbReference>
<feature type="compositionally biased region" description="Polar residues" evidence="3">
    <location>
        <begin position="676"/>
        <end position="685"/>
    </location>
</feature>
<feature type="compositionally biased region" description="Polar residues" evidence="3">
    <location>
        <begin position="945"/>
        <end position="955"/>
    </location>
</feature>
<feature type="compositionally biased region" description="Low complexity" evidence="3">
    <location>
        <begin position="923"/>
        <end position="939"/>
    </location>
</feature>
<protein>
    <submittedName>
        <fullName evidence="4">Uncharacterized protein</fullName>
    </submittedName>
</protein>
<name>A0A7S2EJN1_9STRA</name>
<feature type="compositionally biased region" description="Pro residues" evidence="3">
    <location>
        <begin position="603"/>
        <end position="615"/>
    </location>
</feature>
<proteinExistence type="predicted"/>
<feature type="compositionally biased region" description="Low complexity" evidence="3">
    <location>
        <begin position="1036"/>
        <end position="1049"/>
    </location>
</feature>
<dbReference type="PANTHER" id="PTHR11246:SF20">
    <property type="entry name" value="TPR-CONTAINING PROTEIN DDB_G0280363"/>
    <property type="match status" value="1"/>
</dbReference>
<feature type="region of interest" description="Disordered" evidence="3">
    <location>
        <begin position="667"/>
        <end position="687"/>
    </location>
</feature>